<dbReference type="EMBL" id="CP060635">
    <property type="protein sequence ID" value="QNM08055.1"/>
    <property type="molecule type" value="Genomic_DNA"/>
</dbReference>
<dbReference type="GO" id="GO:0016020">
    <property type="term" value="C:membrane"/>
    <property type="evidence" value="ECO:0007669"/>
    <property type="project" value="UniProtKB-SubCell"/>
</dbReference>
<feature type="transmembrane region" description="Helical" evidence="5">
    <location>
        <begin position="25"/>
        <end position="46"/>
    </location>
</feature>
<keyword evidence="7" id="KW-1185">Reference proteome</keyword>
<feature type="transmembrane region" description="Helical" evidence="5">
    <location>
        <begin position="67"/>
        <end position="86"/>
    </location>
</feature>
<evidence type="ECO:0000256" key="1">
    <source>
        <dbReference type="ARBA" id="ARBA00004141"/>
    </source>
</evidence>
<dbReference type="RefSeq" id="WP_118647173.1">
    <property type="nucleotide sequence ID" value="NZ_CP060635.1"/>
</dbReference>
<dbReference type="Proteomes" id="UP000515860">
    <property type="component" value="Chromosome"/>
</dbReference>
<dbReference type="AlphaFoldDB" id="A0A7G9GB73"/>
<gene>
    <name evidence="6" type="ORF">H9Q79_14345</name>
</gene>
<proteinExistence type="predicted"/>
<feature type="transmembrane region" description="Helical" evidence="5">
    <location>
        <begin position="98"/>
        <end position="117"/>
    </location>
</feature>
<evidence type="ECO:0000256" key="2">
    <source>
        <dbReference type="ARBA" id="ARBA00022692"/>
    </source>
</evidence>
<dbReference type="InterPro" id="IPR006480">
    <property type="entry name" value="Phage_holin_4_1"/>
</dbReference>
<reference evidence="6 7" key="1">
    <citation type="submission" date="2020-08" db="EMBL/GenBank/DDBJ databases">
        <authorList>
            <person name="Liu C."/>
            <person name="Sun Q."/>
        </authorList>
    </citation>
    <scope>NUCLEOTIDE SEQUENCE [LARGE SCALE GENOMIC DNA]</scope>
    <source>
        <strain evidence="6 7">NSJ-29</strain>
    </source>
</reference>
<dbReference type="KEGG" id="whj:H9Q79_14345"/>
<comment type="subcellular location">
    <subcellularLocation>
        <location evidence="1">Membrane</location>
        <topology evidence="1">Multi-pass membrane protein</topology>
    </subcellularLocation>
</comment>
<evidence type="ECO:0000256" key="4">
    <source>
        <dbReference type="ARBA" id="ARBA00023136"/>
    </source>
</evidence>
<evidence type="ECO:0000313" key="7">
    <source>
        <dbReference type="Proteomes" id="UP000515860"/>
    </source>
</evidence>
<organism evidence="6 7">
    <name type="scientific">Wansuia hejianensis</name>
    <dbReference type="NCBI Taxonomy" id="2763667"/>
    <lineage>
        <taxon>Bacteria</taxon>
        <taxon>Bacillati</taxon>
        <taxon>Bacillota</taxon>
        <taxon>Clostridia</taxon>
        <taxon>Lachnospirales</taxon>
        <taxon>Lachnospiraceae</taxon>
        <taxon>Wansuia</taxon>
    </lineage>
</organism>
<keyword evidence="3 5" id="KW-1133">Transmembrane helix</keyword>
<protein>
    <submittedName>
        <fullName evidence="6">Phage holin family protein</fullName>
    </submittedName>
</protein>
<evidence type="ECO:0000256" key="3">
    <source>
        <dbReference type="ARBA" id="ARBA00022989"/>
    </source>
</evidence>
<dbReference type="NCBIfam" id="TIGR01593">
    <property type="entry name" value="holin_tox_secr"/>
    <property type="match status" value="1"/>
</dbReference>
<accession>A0A7G9GB73</accession>
<keyword evidence="4 5" id="KW-0472">Membrane</keyword>
<keyword evidence="2 5" id="KW-0812">Transmembrane</keyword>
<sequence length="160" mass="17412">MEKTNVIKAGITAILSFLTSLCGALAVPILLMVLCNIIDYATGLMASSYRKERINSYKSIRGVIKKVCMWLLVVVGAIVDQLILYAGEVLGYKLPFTFLVSCVVAIWIVCSELISILENIVDMGVAIPGFLKPIVQKIRNAAEETAGIEEEKSSNRGGEE</sequence>
<dbReference type="Pfam" id="PF05105">
    <property type="entry name" value="Phage_holin_4_1"/>
    <property type="match status" value="1"/>
</dbReference>
<evidence type="ECO:0000256" key="5">
    <source>
        <dbReference type="SAM" id="Phobius"/>
    </source>
</evidence>
<name>A0A7G9GB73_9FIRM</name>
<evidence type="ECO:0000313" key="6">
    <source>
        <dbReference type="EMBL" id="QNM08055.1"/>
    </source>
</evidence>